<name>G2JAA9_9BURK</name>
<evidence type="ECO:0000313" key="2">
    <source>
        <dbReference type="EMBL" id="CCD29710.1"/>
    </source>
</evidence>
<dbReference type="InterPro" id="IPR005586">
    <property type="entry name" value="ABC_trans_aux"/>
</dbReference>
<feature type="domain" description="ABC-type transport auxiliary lipoprotein component" evidence="1">
    <location>
        <begin position="72"/>
        <end position="234"/>
    </location>
</feature>
<dbReference type="SUPFAM" id="SSF159594">
    <property type="entry name" value="XCC0632-like"/>
    <property type="match status" value="1"/>
</dbReference>
<dbReference type="EMBL" id="CAFB01000046">
    <property type="protein sequence ID" value="CCD29710.1"/>
    <property type="molecule type" value="Genomic_DNA"/>
</dbReference>
<organism evidence="2 3">
    <name type="scientific">Candidatus Glomeribacter gigasporarum BEG34</name>
    <dbReference type="NCBI Taxonomy" id="1070319"/>
    <lineage>
        <taxon>Bacteria</taxon>
        <taxon>Pseudomonadati</taxon>
        <taxon>Pseudomonadota</taxon>
        <taxon>Betaproteobacteria</taxon>
        <taxon>Burkholderiales</taxon>
        <taxon>Burkholderiaceae</taxon>
        <taxon>Candidatus Glomeribacter</taxon>
    </lineage>
</organism>
<dbReference type="OrthoDB" id="1494661at2"/>
<accession>G2JAA9</accession>
<dbReference type="Proteomes" id="UP000054051">
    <property type="component" value="Unassembled WGS sequence"/>
</dbReference>
<sequence>MKRLLYSQATLVRYGVIAARRITHTVFAAASLSQIKVAWLYPAAALLAFSIHGCATSPRAHFYTLSRNGIETPADTQRALATQTPFYIEVADVEIPAIVARAQFVITDRSGEAKIKEQHRWLAPLDDQIRAALSEELTDRLHTLDVSRMPHAFSRAVYRITFDVRRFESRLDAPAAAQAEIDAIWSVRRMDENRKNARAALTCRAFARESTASDLHSISQGHRRAIGRIADQIATAIRALDAARNDFWKSSDGLCQPGSLPGIPGGR</sequence>
<evidence type="ECO:0000259" key="1">
    <source>
        <dbReference type="Pfam" id="PF03886"/>
    </source>
</evidence>
<dbReference type="RefSeq" id="WP_006682860.1">
    <property type="nucleotide sequence ID" value="NZ_CAFB01000046.1"/>
</dbReference>
<comment type="caution">
    <text evidence="2">The sequence shown here is derived from an EMBL/GenBank/DDBJ whole genome shotgun (WGS) entry which is preliminary data.</text>
</comment>
<dbReference type="AlphaFoldDB" id="G2JAA9"/>
<reference evidence="2 3" key="1">
    <citation type="submission" date="2011-08" db="EMBL/GenBank/DDBJ databases">
        <title>The genome of the obligate endobacterium of an arbuscular mycorrhizal fungus reveals an interphylum network of nutritional interactions.</title>
        <authorList>
            <person name="Ghignone S."/>
            <person name="Salvioli A."/>
            <person name="Anca I."/>
            <person name="Lumini E."/>
            <person name="Ortu G."/>
            <person name="Petiti L."/>
            <person name="Cruveiller S."/>
            <person name="Bianciotto V."/>
            <person name="Piffanelli P."/>
            <person name="Lanfranco L."/>
            <person name="Bonfante P."/>
        </authorList>
    </citation>
    <scope>NUCLEOTIDE SEQUENCE [LARGE SCALE GENOMIC DNA]</scope>
    <source>
        <strain evidence="2 3">BEG34</strain>
    </source>
</reference>
<dbReference type="Pfam" id="PF03886">
    <property type="entry name" value="ABC_trans_aux"/>
    <property type="match status" value="1"/>
</dbReference>
<dbReference type="STRING" id="1070319.CAGGBEG34_290002"/>
<evidence type="ECO:0000313" key="3">
    <source>
        <dbReference type="Proteomes" id="UP000054051"/>
    </source>
</evidence>
<keyword evidence="3" id="KW-1185">Reference proteome</keyword>
<protein>
    <recommendedName>
        <fullName evidence="1">ABC-type transport auxiliary lipoprotein component domain-containing protein</fullName>
    </recommendedName>
</protein>
<dbReference type="Gene3D" id="3.40.50.10610">
    <property type="entry name" value="ABC-type transport auxiliary lipoprotein component"/>
    <property type="match status" value="1"/>
</dbReference>
<gene>
    <name evidence="2" type="ORF">CAGGBEG34_290002</name>
</gene>
<proteinExistence type="predicted"/>
<dbReference type="eggNOG" id="COG3009">
    <property type="taxonomic scope" value="Bacteria"/>
</dbReference>